<dbReference type="OrthoDB" id="1101576at2759"/>
<name>A0A4C1UCF5_EUMVA</name>
<sequence length="171" mass="19571">MLDEKSVKHLSTVPLLNDTVPRRINDLASYVKLELVTRLQKTRFALQMDESTDVDGLAILLVIVRYPYESSFEEDMLMCSPLPTNTIGIEFLFFERMSNEYRPSFVQWKWKSCDGIRNEPYTGHLLARGGLANKTCPYPASLVDTRDPRGVSITLAVLGRNRIYDVDRVSH</sequence>
<keyword evidence="2" id="KW-1185">Reference proteome</keyword>
<reference evidence="1 2" key="1">
    <citation type="journal article" date="2019" name="Commun. Biol.">
        <title>The bagworm genome reveals a unique fibroin gene that provides high tensile strength.</title>
        <authorList>
            <person name="Kono N."/>
            <person name="Nakamura H."/>
            <person name="Ohtoshi R."/>
            <person name="Tomita M."/>
            <person name="Numata K."/>
            <person name="Arakawa K."/>
        </authorList>
    </citation>
    <scope>NUCLEOTIDE SEQUENCE [LARGE SCALE GENOMIC DNA]</scope>
</reference>
<evidence type="ECO:0000313" key="1">
    <source>
        <dbReference type="EMBL" id="GBP24125.1"/>
    </source>
</evidence>
<accession>A0A4C1UCF5</accession>
<dbReference type="PANTHER" id="PTHR45913">
    <property type="entry name" value="EPM2A-INTERACTING PROTEIN 1"/>
    <property type="match status" value="1"/>
</dbReference>
<dbReference type="EMBL" id="BGZK01000157">
    <property type="protein sequence ID" value="GBP24125.1"/>
    <property type="molecule type" value="Genomic_DNA"/>
</dbReference>
<dbReference type="AlphaFoldDB" id="A0A4C1UCF5"/>
<organism evidence="1 2">
    <name type="scientific">Eumeta variegata</name>
    <name type="common">Bagworm moth</name>
    <name type="synonym">Eumeta japonica</name>
    <dbReference type="NCBI Taxonomy" id="151549"/>
    <lineage>
        <taxon>Eukaryota</taxon>
        <taxon>Metazoa</taxon>
        <taxon>Ecdysozoa</taxon>
        <taxon>Arthropoda</taxon>
        <taxon>Hexapoda</taxon>
        <taxon>Insecta</taxon>
        <taxon>Pterygota</taxon>
        <taxon>Neoptera</taxon>
        <taxon>Endopterygota</taxon>
        <taxon>Lepidoptera</taxon>
        <taxon>Glossata</taxon>
        <taxon>Ditrysia</taxon>
        <taxon>Tineoidea</taxon>
        <taxon>Psychidae</taxon>
        <taxon>Oiketicinae</taxon>
        <taxon>Eumeta</taxon>
    </lineage>
</organism>
<gene>
    <name evidence="1" type="primary">ZBED5</name>
    <name evidence="1" type="ORF">EVAR_27350_1</name>
</gene>
<comment type="caution">
    <text evidence="1">The sequence shown here is derived from an EMBL/GenBank/DDBJ whole genome shotgun (WGS) entry which is preliminary data.</text>
</comment>
<dbReference type="PANTHER" id="PTHR45913:SF19">
    <property type="entry name" value="LOW QUALITY PROTEIN: ZINC FINGER BED DOMAIN-CONTAINING PROTEIN 5-LIKE"/>
    <property type="match status" value="1"/>
</dbReference>
<dbReference type="Proteomes" id="UP000299102">
    <property type="component" value="Unassembled WGS sequence"/>
</dbReference>
<evidence type="ECO:0000313" key="2">
    <source>
        <dbReference type="Proteomes" id="UP000299102"/>
    </source>
</evidence>
<proteinExistence type="predicted"/>
<protein>
    <submittedName>
        <fullName evidence="1">Zinc finger BED domain-containing protein 5</fullName>
    </submittedName>
</protein>
<dbReference type="STRING" id="151549.A0A4C1UCF5"/>